<dbReference type="EMBL" id="MN740318">
    <property type="protein sequence ID" value="QHT99888.1"/>
    <property type="molecule type" value="Genomic_DNA"/>
</dbReference>
<dbReference type="AlphaFoldDB" id="A0A6C0J2K3"/>
<name>A0A6C0J2K3_9ZZZZ</name>
<reference evidence="1" key="1">
    <citation type="journal article" date="2020" name="Nature">
        <title>Giant virus diversity and host interactions through global metagenomics.</title>
        <authorList>
            <person name="Schulz F."/>
            <person name="Roux S."/>
            <person name="Paez-Espino D."/>
            <person name="Jungbluth S."/>
            <person name="Walsh D.A."/>
            <person name="Denef V.J."/>
            <person name="McMahon K.D."/>
            <person name="Konstantinidis K.T."/>
            <person name="Eloe-Fadrosh E.A."/>
            <person name="Kyrpides N.C."/>
            <person name="Woyke T."/>
        </authorList>
    </citation>
    <scope>NUCLEOTIDE SEQUENCE</scope>
    <source>
        <strain evidence="1">GVMAG-M-3300025778-1</strain>
    </source>
</reference>
<organism evidence="1">
    <name type="scientific">viral metagenome</name>
    <dbReference type="NCBI Taxonomy" id="1070528"/>
    <lineage>
        <taxon>unclassified sequences</taxon>
        <taxon>metagenomes</taxon>
        <taxon>organismal metagenomes</taxon>
    </lineage>
</organism>
<accession>A0A6C0J2K3</accession>
<sequence>MEHLHTLVNHFKAQHPDKVFPRATPELYEHIQKTLFPHVLQVVQKDNALFKGYGACEIFPGLEMDGIWDSSDESWKKLHTALIYSLMQGDPKDKISKLMEAFKSMIPGGTAASDEIMQMLEKEETESSISEIFELLVNTKLTTIVGDLVSSIQLDDLGINFDDPQDLLRQMQNPQESEMLQTIMKRAQECLEERVKTGKINPNELKREIEMLRAKFQSTFGKYLNEMIVGQGGNTTGNTAQQIMGNSPEARRARMLARLQRKQQEKSRK</sequence>
<proteinExistence type="predicted"/>
<protein>
    <submittedName>
        <fullName evidence="1">Uncharacterized protein</fullName>
    </submittedName>
</protein>
<evidence type="ECO:0000313" key="1">
    <source>
        <dbReference type="EMBL" id="QHT99888.1"/>
    </source>
</evidence>